<dbReference type="Proteomes" id="UP000324222">
    <property type="component" value="Unassembled WGS sequence"/>
</dbReference>
<gene>
    <name evidence="1" type="ORF">E2C01_036230</name>
</gene>
<comment type="caution">
    <text evidence="1">The sequence shown here is derived from an EMBL/GenBank/DDBJ whole genome shotgun (WGS) entry which is preliminary data.</text>
</comment>
<reference evidence="1 2" key="1">
    <citation type="submission" date="2019-05" db="EMBL/GenBank/DDBJ databases">
        <title>Another draft genome of Portunus trituberculatus and its Hox gene families provides insights of decapod evolution.</title>
        <authorList>
            <person name="Jeong J.-H."/>
            <person name="Song I."/>
            <person name="Kim S."/>
            <person name="Choi T."/>
            <person name="Kim D."/>
            <person name="Ryu S."/>
            <person name="Kim W."/>
        </authorList>
    </citation>
    <scope>NUCLEOTIDE SEQUENCE [LARGE SCALE GENOMIC DNA]</scope>
    <source>
        <tissue evidence="1">Muscle</tissue>
    </source>
</reference>
<sequence length="319" mass="36768">MAFARFPQWIPFDDDLSSVSETPSPLFIPENENEYHRLKLVQQFSLVILDELLLHVFSTTILYLPPVSGNRPPAKKPLPRVRKPILRSDRGQDSNPCAWRLLGFESCPRFECRYWCLVRMMRQMATPLPHSQRHDATSVDHAHNRHTSSLLTHLYVNSRCSVVRGPTMRSLYSFMTSRCGRSWRTSVRASPLRCVGRWRVLSGWQRTTTRQSERRTPKVFIGVSSSEVPVAVHYNLQFTPDIGTEVTAIGLWQHRLLGLSEGNLSRCQEEVTTAGKKRLNNAGKFRLLRPARNILHYHHLHRLLPHSPSLRLPFHVTVS</sequence>
<organism evidence="1 2">
    <name type="scientific">Portunus trituberculatus</name>
    <name type="common">Swimming crab</name>
    <name type="synonym">Neptunus trituberculatus</name>
    <dbReference type="NCBI Taxonomy" id="210409"/>
    <lineage>
        <taxon>Eukaryota</taxon>
        <taxon>Metazoa</taxon>
        <taxon>Ecdysozoa</taxon>
        <taxon>Arthropoda</taxon>
        <taxon>Crustacea</taxon>
        <taxon>Multicrustacea</taxon>
        <taxon>Malacostraca</taxon>
        <taxon>Eumalacostraca</taxon>
        <taxon>Eucarida</taxon>
        <taxon>Decapoda</taxon>
        <taxon>Pleocyemata</taxon>
        <taxon>Brachyura</taxon>
        <taxon>Eubrachyura</taxon>
        <taxon>Portunoidea</taxon>
        <taxon>Portunidae</taxon>
        <taxon>Portuninae</taxon>
        <taxon>Portunus</taxon>
    </lineage>
</organism>
<name>A0A5B7FAN6_PORTR</name>
<keyword evidence="2" id="KW-1185">Reference proteome</keyword>
<dbReference type="AlphaFoldDB" id="A0A5B7FAN6"/>
<proteinExistence type="predicted"/>
<protein>
    <submittedName>
        <fullName evidence="1">Uncharacterized protein</fullName>
    </submittedName>
</protein>
<dbReference type="EMBL" id="VSRR010005499">
    <property type="protein sequence ID" value="MPC42607.1"/>
    <property type="molecule type" value="Genomic_DNA"/>
</dbReference>
<evidence type="ECO:0000313" key="2">
    <source>
        <dbReference type="Proteomes" id="UP000324222"/>
    </source>
</evidence>
<evidence type="ECO:0000313" key="1">
    <source>
        <dbReference type="EMBL" id="MPC42607.1"/>
    </source>
</evidence>
<accession>A0A5B7FAN6</accession>